<dbReference type="Pfam" id="PF09986">
    <property type="entry name" value="DUF2225"/>
    <property type="match status" value="1"/>
</dbReference>
<evidence type="ECO:0000313" key="2">
    <source>
        <dbReference type="Proteomes" id="UP000216024"/>
    </source>
</evidence>
<name>A0A267MEE0_9FIRM</name>
<dbReference type="OrthoDB" id="9780343at2"/>
<dbReference type="Proteomes" id="UP000216024">
    <property type="component" value="Unassembled WGS sequence"/>
</dbReference>
<organism evidence="1 2">
    <name type="scientific">Anaeromicrobium sediminis</name>
    <dbReference type="NCBI Taxonomy" id="1478221"/>
    <lineage>
        <taxon>Bacteria</taxon>
        <taxon>Bacillati</taxon>
        <taxon>Bacillota</taxon>
        <taxon>Clostridia</taxon>
        <taxon>Peptostreptococcales</taxon>
        <taxon>Thermotaleaceae</taxon>
        <taxon>Anaeromicrobium</taxon>
    </lineage>
</organism>
<proteinExistence type="predicted"/>
<dbReference type="InterPro" id="IPR018708">
    <property type="entry name" value="DUF2225"/>
</dbReference>
<reference evidence="1 2" key="1">
    <citation type="submission" date="2017-06" db="EMBL/GenBank/DDBJ databases">
        <title>Draft genome sequence of anaerobic fermentative bacterium Anaeromicrobium sediminis DY2726D isolated from West Pacific Ocean sediments.</title>
        <authorList>
            <person name="Zeng X."/>
        </authorList>
    </citation>
    <scope>NUCLEOTIDE SEQUENCE [LARGE SCALE GENOMIC DNA]</scope>
    <source>
        <strain evidence="1 2">DY2726D</strain>
    </source>
</reference>
<accession>A0A267MEE0</accession>
<dbReference type="RefSeq" id="WP_095135489.1">
    <property type="nucleotide sequence ID" value="NZ_NIBG01000027.1"/>
</dbReference>
<evidence type="ECO:0000313" key="1">
    <source>
        <dbReference type="EMBL" id="PAB57245.1"/>
    </source>
</evidence>
<protein>
    <recommendedName>
        <fullName evidence="3">DUF2225 domain-containing protein</fullName>
    </recommendedName>
</protein>
<comment type="caution">
    <text evidence="1">The sequence shown here is derived from an EMBL/GenBank/DDBJ whole genome shotgun (WGS) entry which is preliminary data.</text>
</comment>
<gene>
    <name evidence="1" type="ORF">CCE28_19365</name>
</gene>
<dbReference type="EMBL" id="NIBG01000027">
    <property type="protein sequence ID" value="PAB57245.1"/>
    <property type="molecule type" value="Genomic_DNA"/>
</dbReference>
<evidence type="ECO:0008006" key="3">
    <source>
        <dbReference type="Google" id="ProtNLM"/>
    </source>
</evidence>
<keyword evidence="2" id="KW-1185">Reference proteome</keyword>
<sequence length="228" mass="27284">MANNPNIFYRDKKCIKCHRKFKTPQVKSNAVRIDKRDTDNCPYYKLDNPLLYEFYICPHCHMVFTDHFEEITKQKDKDILDRLFFKMRNVENLFEERNIDDGLRLAKLALVAGESLKETSIKLAPICLRIAWFNRYKEDVGEESRFLSNAYAHFEKAYNNSDLKIKDKSVPEDFVVYTLAELSYRIGVYINTKSWFNQLFKFPNRSRYVMKGRDRWSDIRQEITKVSK</sequence>
<dbReference type="AlphaFoldDB" id="A0A267MEE0"/>